<dbReference type="AlphaFoldDB" id="A0A3M7T8J9"/>
<evidence type="ECO:0000313" key="2">
    <source>
        <dbReference type="Proteomes" id="UP000276133"/>
    </source>
</evidence>
<reference evidence="1 2" key="1">
    <citation type="journal article" date="2018" name="Sci. Rep.">
        <title>Genomic signatures of local adaptation to the degree of environmental predictability in rotifers.</title>
        <authorList>
            <person name="Franch-Gras L."/>
            <person name="Hahn C."/>
            <person name="Garcia-Roger E.M."/>
            <person name="Carmona M.J."/>
            <person name="Serra M."/>
            <person name="Gomez A."/>
        </authorList>
    </citation>
    <scope>NUCLEOTIDE SEQUENCE [LARGE SCALE GENOMIC DNA]</scope>
    <source>
        <strain evidence="1">HYR1</strain>
    </source>
</reference>
<proteinExistence type="predicted"/>
<organism evidence="1 2">
    <name type="scientific">Brachionus plicatilis</name>
    <name type="common">Marine rotifer</name>
    <name type="synonym">Brachionus muelleri</name>
    <dbReference type="NCBI Taxonomy" id="10195"/>
    <lineage>
        <taxon>Eukaryota</taxon>
        <taxon>Metazoa</taxon>
        <taxon>Spiralia</taxon>
        <taxon>Gnathifera</taxon>
        <taxon>Rotifera</taxon>
        <taxon>Eurotatoria</taxon>
        <taxon>Monogononta</taxon>
        <taxon>Pseudotrocha</taxon>
        <taxon>Ploima</taxon>
        <taxon>Brachionidae</taxon>
        <taxon>Brachionus</taxon>
    </lineage>
</organism>
<name>A0A3M7T8J9_BRAPC</name>
<protein>
    <submittedName>
        <fullName evidence="1">Uncharacterized protein</fullName>
    </submittedName>
</protein>
<accession>A0A3M7T8J9</accession>
<sequence>MSISYQISLFNLSRELSIKFSSLLVCQFYLLKKNQLSQDSPETKILFLINYLNINHAISMVEE</sequence>
<evidence type="ECO:0000313" key="1">
    <source>
        <dbReference type="EMBL" id="RNA44207.1"/>
    </source>
</evidence>
<keyword evidence="2" id="KW-1185">Reference proteome</keyword>
<comment type="caution">
    <text evidence="1">The sequence shown here is derived from an EMBL/GenBank/DDBJ whole genome shotgun (WGS) entry which is preliminary data.</text>
</comment>
<dbReference type="EMBL" id="REGN01000135">
    <property type="protein sequence ID" value="RNA44207.1"/>
    <property type="molecule type" value="Genomic_DNA"/>
</dbReference>
<gene>
    <name evidence="1" type="ORF">BpHYR1_034436</name>
</gene>
<dbReference type="Proteomes" id="UP000276133">
    <property type="component" value="Unassembled WGS sequence"/>
</dbReference>